<evidence type="ECO:0000259" key="9">
    <source>
        <dbReference type="PROSITE" id="PS50245"/>
    </source>
</evidence>
<dbReference type="InterPro" id="IPR001611">
    <property type="entry name" value="Leu-rich_rpt"/>
</dbReference>
<comment type="similarity">
    <text evidence="2">Belongs to the TBCE family.</text>
</comment>
<organism evidence="10 11">
    <name type="scientific">Phaseolus coccineus</name>
    <name type="common">Scarlet runner bean</name>
    <name type="synonym">Phaseolus multiflorus</name>
    <dbReference type="NCBI Taxonomy" id="3886"/>
    <lineage>
        <taxon>Eukaryota</taxon>
        <taxon>Viridiplantae</taxon>
        <taxon>Streptophyta</taxon>
        <taxon>Embryophyta</taxon>
        <taxon>Tracheophyta</taxon>
        <taxon>Spermatophyta</taxon>
        <taxon>Magnoliopsida</taxon>
        <taxon>eudicotyledons</taxon>
        <taxon>Gunneridae</taxon>
        <taxon>Pentapetalae</taxon>
        <taxon>rosids</taxon>
        <taxon>fabids</taxon>
        <taxon>Fabales</taxon>
        <taxon>Fabaceae</taxon>
        <taxon>Papilionoideae</taxon>
        <taxon>50 kb inversion clade</taxon>
        <taxon>NPAAA clade</taxon>
        <taxon>indigoferoid/millettioid clade</taxon>
        <taxon>Phaseoleae</taxon>
        <taxon>Phaseolus</taxon>
    </lineage>
</organism>
<feature type="domain" description="CAP-Gly" evidence="9">
    <location>
        <begin position="150"/>
        <end position="193"/>
    </location>
</feature>
<gene>
    <name evidence="10" type="ORF">VNO80_29286</name>
</gene>
<evidence type="ECO:0000313" key="11">
    <source>
        <dbReference type="Proteomes" id="UP001374584"/>
    </source>
</evidence>
<comment type="caution">
    <text evidence="10">The sequence shown here is derived from an EMBL/GenBank/DDBJ whole genome shotgun (WGS) entry which is preliminary data.</text>
</comment>
<comment type="subunit">
    <text evidence="8">Supercomplex made of cofactors A to E. Cofactors A and D function by capturing and stabilizing tubulin in a quasi-native conformation. Cofactor E binds to the cofactor D-tubulin complex; interaction with cofactor C then causes the release of tubulin polypeptides that are committed to the native state.</text>
</comment>
<dbReference type="PROSITE" id="PS50245">
    <property type="entry name" value="CAP_GLY_2"/>
    <property type="match status" value="1"/>
</dbReference>
<proteinExistence type="inferred from homology"/>
<reference evidence="10 11" key="1">
    <citation type="submission" date="2024-01" db="EMBL/GenBank/DDBJ databases">
        <title>The genomes of 5 underutilized Papilionoideae crops provide insights into root nodulation and disease resistanc.</title>
        <authorList>
            <person name="Jiang F."/>
        </authorList>
    </citation>
    <scope>NUCLEOTIDE SEQUENCE [LARGE SCALE GENOMIC DNA]</scope>
    <source>
        <strain evidence="10">JINMINGXINNONG_FW02</strain>
        <tissue evidence="10">Leaves</tissue>
    </source>
</reference>
<dbReference type="EMBL" id="JAYMYR010000011">
    <property type="protein sequence ID" value="KAK7332533.1"/>
    <property type="molecule type" value="Genomic_DNA"/>
</dbReference>
<dbReference type="Gene3D" id="3.10.20.90">
    <property type="entry name" value="Phosphatidylinositol 3-kinase Catalytic Subunit, Chain A, domain 1"/>
    <property type="match status" value="1"/>
</dbReference>
<dbReference type="Proteomes" id="UP001374584">
    <property type="component" value="Unassembled WGS sequence"/>
</dbReference>
<evidence type="ECO:0000256" key="7">
    <source>
        <dbReference type="ARBA" id="ARBA00023186"/>
    </source>
</evidence>
<dbReference type="PROSITE" id="PS00845">
    <property type="entry name" value="CAP_GLY_1"/>
    <property type="match status" value="1"/>
</dbReference>
<keyword evidence="6" id="KW-0677">Repeat</keyword>
<dbReference type="FunFam" id="2.30.30.190:FF:000016">
    <property type="entry name" value="Tubulin-folding cofactor E"/>
    <property type="match status" value="1"/>
</dbReference>
<dbReference type="InterPro" id="IPR000938">
    <property type="entry name" value="CAP-Gly_domain"/>
</dbReference>
<dbReference type="PANTHER" id="PTHR46545">
    <property type="entry name" value="LEUCINE-RICH REPEAT-CONTAINING PROTEIN 51"/>
    <property type="match status" value="1"/>
</dbReference>
<dbReference type="AlphaFoldDB" id="A0AAN9LE41"/>
<evidence type="ECO:0000256" key="6">
    <source>
        <dbReference type="ARBA" id="ARBA00022737"/>
    </source>
</evidence>
<name>A0AAN9LE41_PHACN</name>
<dbReference type="SUPFAM" id="SSF54236">
    <property type="entry name" value="Ubiquitin-like"/>
    <property type="match status" value="1"/>
</dbReference>
<evidence type="ECO:0000256" key="8">
    <source>
        <dbReference type="ARBA" id="ARBA00026055"/>
    </source>
</evidence>
<evidence type="ECO:0000256" key="4">
    <source>
        <dbReference type="ARBA" id="ARBA00022490"/>
    </source>
</evidence>
<dbReference type="GO" id="GO:0005737">
    <property type="term" value="C:cytoplasm"/>
    <property type="evidence" value="ECO:0007669"/>
    <property type="project" value="UniProtKB-SubCell"/>
</dbReference>
<keyword evidence="11" id="KW-1185">Reference proteome</keyword>
<accession>A0AAN9LE41</accession>
<dbReference type="InterPro" id="IPR044079">
    <property type="entry name" value="Ubl_TBCE"/>
</dbReference>
<dbReference type="FunFam" id="3.80.10.10:FF:000882">
    <property type="entry name" value="Tubulin-folding cofactor E"/>
    <property type="match status" value="1"/>
</dbReference>
<evidence type="ECO:0000256" key="1">
    <source>
        <dbReference type="ARBA" id="ARBA00004496"/>
    </source>
</evidence>
<keyword evidence="4" id="KW-0963">Cytoplasm</keyword>
<dbReference type="FunFam" id="3.80.10.10:FF:000752">
    <property type="entry name" value="Tubulin-folding cofactor E"/>
    <property type="match status" value="1"/>
</dbReference>
<dbReference type="InterPro" id="IPR029071">
    <property type="entry name" value="Ubiquitin-like_domsf"/>
</dbReference>
<dbReference type="PANTHER" id="PTHR46545:SF1">
    <property type="entry name" value="LEUCINE-RICH REPEAT-CONTAINING PROTEIN 51"/>
    <property type="match status" value="1"/>
</dbReference>
<dbReference type="InterPro" id="IPR036859">
    <property type="entry name" value="CAP-Gly_dom_sf"/>
</dbReference>
<dbReference type="Pfam" id="PF01302">
    <property type="entry name" value="CAP_GLY"/>
    <property type="match status" value="1"/>
</dbReference>
<dbReference type="InterPro" id="IPR032675">
    <property type="entry name" value="LRR_dom_sf"/>
</dbReference>
<evidence type="ECO:0000313" key="10">
    <source>
        <dbReference type="EMBL" id="KAK7332533.1"/>
    </source>
</evidence>
<dbReference type="Gene3D" id="2.30.30.190">
    <property type="entry name" value="CAP Gly-rich-like domain"/>
    <property type="match status" value="1"/>
</dbReference>
<dbReference type="Gene3D" id="3.80.10.10">
    <property type="entry name" value="Ribonuclease Inhibitor"/>
    <property type="match status" value="3"/>
</dbReference>
<evidence type="ECO:0000256" key="3">
    <source>
        <dbReference type="ARBA" id="ARBA00014223"/>
    </source>
</evidence>
<evidence type="ECO:0000256" key="5">
    <source>
        <dbReference type="ARBA" id="ARBA00022614"/>
    </source>
</evidence>
<sequence>MIIKRERERRLGEVRLANPGHVTHEPPTGATTISTPARLFNDSDKDWQRLRLCIIANFSSSYRFQVNDDGKDTPRSRGTFWTVLDLGLIYWTFEMRLRNIFHLFLSKILRVWPAGFGMQDSLEPRHEFWVGQRVHVLGDPRRIGTVKYVGPVEGYSDTWVGVDWDNGEGKHDGSVNGFRYFHAKSERSGSFVRAHNLNQGISLLEALESRYKSDSTKDEEDEMYVLSTSNQRVSVQLLGKDKIQDKLRRFEELTSASLSYMGVSSPGIPSQINNTVPNIKELDLTGNMLSEWKDVGIICEQLPALRTINLSNNLMSPYKTDLPILKIIQVLVLNNTGVDWQQVELLRQSLTTIEELHIMGNNISRILPTSSSMVQGFDYLRLLNLEDNCMDEWNEIMKLSQLRCLEKLYLNKNCLNSLFYPDNKEQHESEVTCYKPFQNLCRLLLGNNNIGDLASVDSLNLFPNLVDIRLSENPITDSRKGGVPRFVLIARLAKVQILNGSEVTPRERKDSEIRYVRLVISRLHTSPEEIKQHPRLYELKKIHGIEDERPSIGTTVPQTISSGLLSITLNCVGASMGEKPPLTKKLPATTTVGKLKFLCESFFKLKSMKLKLYLQEEGSPFPLMLDNDTSSLMDLGIGNDSIILVDQERS</sequence>
<comment type="subcellular location">
    <subcellularLocation>
        <location evidence="1">Cytoplasm</location>
    </subcellularLocation>
</comment>
<keyword evidence="5" id="KW-0433">Leucine-rich repeat</keyword>
<dbReference type="SUPFAM" id="SSF74924">
    <property type="entry name" value="Cap-Gly domain"/>
    <property type="match status" value="1"/>
</dbReference>
<dbReference type="SUPFAM" id="SSF52058">
    <property type="entry name" value="L domain-like"/>
    <property type="match status" value="1"/>
</dbReference>
<dbReference type="PROSITE" id="PS51450">
    <property type="entry name" value="LRR"/>
    <property type="match status" value="1"/>
</dbReference>
<evidence type="ECO:0000256" key="2">
    <source>
        <dbReference type="ARBA" id="ARBA00006286"/>
    </source>
</evidence>
<dbReference type="CDD" id="cd17044">
    <property type="entry name" value="Ubl_TBCE"/>
    <property type="match status" value="1"/>
</dbReference>
<dbReference type="SMART" id="SM01052">
    <property type="entry name" value="CAP_GLY"/>
    <property type="match status" value="1"/>
</dbReference>
<keyword evidence="7" id="KW-0143">Chaperone</keyword>
<protein>
    <recommendedName>
        <fullName evidence="3">Leucine-rich repeat-containing protein 51</fullName>
    </recommendedName>
</protein>
<dbReference type="FunFam" id="3.10.20.90:FF:000187">
    <property type="entry name" value="Tubulin-folding cofactor E"/>
    <property type="match status" value="1"/>
</dbReference>